<protein>
    <submittedName>
        <fullName evidence="2">Uncharacterized protein</fullName>
    </submittedName>
</protein>
<comment type="caution">
    <text evidence="2">The sequence shown here is derived from an EMBL/GenBank/DDBJ whole genome shotgun (WGS) entry which is preliminary data.</text>
</comment>
<dbReference type="EMBL" id="AMZH03035083">
    <property type="protein sequence ID" value="RRT31895.1"/>
    <property type="molecule type" value="Genomic_DNA"/>
</dbReference>
<proteinExistence type="predicted"/>
<dbReference type="Proteomes" id="UP000287651">
    <property type="component" value="Unassembled WGS sequence"/>
</dbReference>
<dbReference type="AlphaFoldDB" id="A0A426WX76"/>
<accession>A0A426WX76</accession>
<name>A0A426WX76_ENSVE</name>
<feature type="region of interest" description="Disordered" evidence="1">
    <location>
        <begin position="60"/>
        <end position="87"/>
    </location>
</feature>
<reference evidence="2 3" key="1">
    <citation type="journal article" date="2014" name="Agronomy (Basel)">
        <title>A Draft Genome Sequence for Ensete ventricosum, the Drought-Tolerant Tree Against Hunger.</title>
        <authorList>
            <person name="Harrison J."/>
            <person name="Moore K.A."/>
            <person name="Paszkiewicz K."/>
            <person name="Jones T."/>
            <person name="Grant M."/>
            <person name="Ambacheew D."/>
            <person name="Muzemil S."/>
            <person name="Studholme D.J."/>
        </authorList>
    </citation>
    <scope>NUCLEOTIDE SEQUENCE [LARGE SCALE GENOMIC DNA]</scope>
</reference>
<evidence type="ECO:0000313" key="3">
    <source>
        <dbReference type="Proteomes" id="UP000287651"/>
    </source>
</evidence>
<evidence type="ECO:0000313" key="2">
    <source>
        <dbReference type="EMBL" id="RRT31895.1"/>
    </source>
</evidence>
<organism evidence="2 3">
    <name type="scientific">Ensete ventricosum</name>
    <name type="common">Abyssinian banana</name>
    <name type="synonym">Musa ensete</name>
    <dbReference type="NCBI Taxonomy" id="4639"/>
    <lineage>
        <taxon>Eukaryota</taxon>
        <taxon>Viridiplantae</taxon>
        <taxon>Streptophyta</taxon>
        <taxon>Embryophyta</taxon>
        <taxon>Tracheophyta</taxon>
        <taxon>Spermatophyta</taxon>
        <taxon>Magnoliopsida</taxon>
        <taxon>Liliopsida</taxon>
        <taxon>Zingiberales</taxon>
        <taxon>Musaceae</taxon>
        <taxon>Ensete</taxon>
    </lineage>
</organism>
<gene>
    <name evidence="2" type="ORF">B296_00039578</name>
</gene>
<sequence>MRLRTRLVCIERLSRVSGACQDGAREFTEKSLRLAKRLSGVAEKLTGSWEGLTTTVKRSYRPHMDPGSSLGIRPRLGRCRGSSLGVR</sequence>
<evidence type="ECO:0000256" key="1">
    <source>
        <dbReference type="SAM" id="MobiDB-lite"/>
    </source>
</evidence>